<keyword evidence="2" id="KW-1185">Reference proteome</keyword>
<comment type="caution">
    <text evidence="1">The sequence shown here is derived from an EMBL/GenBank/DDBJ whole genome shotgun (WGS) entry which is preliminary data.</text>
</comment>
<proteinExistence type="predicted"/>
<dbReference type="EMBL" id="JACEIK010003815">
    <property type="protein sequence ID" value="MCD9643203.1"/>
    <property type="molecule type" value="Genomic_DNA"/>
</dbReference>
<accession>A0ABS8V819</accession>
<reference evidence="1 2" key="1">
    <citation type="journal article" date="2021" name="BMC Genomics">
        <title>Datura genome reveals duplications of psychoactive alkaloid biosynthetic genes and high mutation rate following tissue culture.</title>
        <authorList>
            <person name="Rajewski A."/>
            <person name="Carter-House D."/>
            <person name="Stajich J."/>
            <person name="Litt A."/>
        </authorList>
    </citation>
    <scope>NUCLEOTIDE SEQUENCE [LARGE SCALE GENOMIC DNA]</scope>
    <source>
        <strain evidence="1">AR-01</strain>
    </source>
</reference>
<sequence length="72" mass="7747">MAHQPSNGPSRFHYSQVTEKLTDRQGSDDLSLLLMVEANLGPLRVNSDGKGDGALGERWSITATVKTFSGSI</sequence>
<evidence type="ECO:0000313" key="2">
    <source>
        <dbReference type="Proteomes" id="UP000823775"/>
    </source>
</evidence>
<dbReference type="Proteomes" id="UP000823775">
    <property type="component" value="Unassembled WGS sequence"/>
</dbReference>
<organism evidence="1 2">
    <name type="scientific">Datura stramonium</name>
    <name type="common">Jimsonweed</name>
    <name type="synonym">Common thornapple</name>
    <dbReference type="NCBI Taxonomy" id="4076"/>
    <lineage>
        <taxon>Eukaryota</taxon>
        <taxon>Viridiplantae</taxon>
        <taxon>Streptophyta</taxon>
        <taxon>Embryophyta</taxon>
        <taxon>Tracheophyta</taxon>
        <taxon>Spermatophyta</taxon>
        <taxon>Magnoliopsida</taxon>
        <taxon>eudicotyledons</taxon>
        <taxon>Gunneridae</taxon>
        <taxon>Pentapetalae</taxon>
        <taxon>asterids</taxon>
        <taxon>lamiids</taxon>
        <taxon>Solanales</taxon>
        <taxon>Solanaceae</taxon>
        <taxon>Solanoideae</taxon>
        <taxon>Datureae</taxon>
        <taxon>Datura</taxon>
    </lineage>
</organism>
<gene>
    <name evidence="1" type="ORF">HAX54_030453</name>
</gene>
<evidence type="ECO:0000313" key="1">
    <source>
        <dbReference type="EMBL" id="MCD9643203.1"/>
    </source>
</evidence>
<name>A0ABS8V819_DATST</name>
<protein>
    <submittedName>
        <fullName evidence="1">Uncharacterized protein</fullName>
    </submittedName>
</protein>